<dbReference type="EMBL" id="AP018203">
    <property type="protein sequence ID" value="BAY55583.1"/>
    <property type="molecule type" value="Genomic_DNA"/>
</dbReference>
<keyword evidence="4 8" id="KW-0418">Kinase</keyword>
<dbReference type="Gene3D" id="1.10.287.130">
    <property type="match status" value="1"/>
</dbReference>
<dbReference type="PANTHER" id="PTHR43065:SF50">
    <property type="entry name" value="HISTIDINE KINASE"/>
    <property type="match status" value="1"/>
</dbReference>
<dbReference type="Proteomes" id="UP000217895">
    <property type="component" value="Chromosome"/>
</dbReference>
<accession>A0A1Z4JG02</accession>
<evidence type="ECO:0000256" key="5">
    <source>
        <dbReference type="ARBA" id="ARBA00023012"/>
    </source>
</evidence>
<keyword evidence="4 8" id="KW-0808">Transferase</keyword>
<protein>
    <recommendedName>
        <fullName evidence="2">histidine kinase</fullName>
        <ecNumber evidence="2">2.7.13.3</ecNumber>
    </recommendedName>
</protein>
<evidence type="ECO:0000313" key="9">
    <source>
        <dbReference type="Proteomes" id="UP000217895"/>
    </source>
</evidence>
<feature type="coiled-coil region" evidence="6">
    <location>
        <begin position="4"/>
        <end position="34"/>
    </location>
</feature>
<keyword evidence="9" id="KW-1185">Reference proteome</keyword>
<comment type="catalytic activity">
    <reaction evidence="1">
        <text>ATP + protein L-histidine = ADP + protein N-phospho-L-histidine.</text>
        <dbReference type="EC" id="2.7.13.3"/>
    </reaction>
</comment>
<dbReference type="SUPFAM" id="SSF55874">
    <property type="entry name" value="ATPase domain of HSP90 chaperone/DNA topoisomerase II/histidine kinase"/>
    <property type="match status" value="1"/>
</dbReference>
<dbReference type="GO" id="GO:0000155">
    <property type="term" value="F:phosphorelay sensor kinase activity"/>
    <property type="evidence" value="ECO:0007669"/>
    <property type="project" value="InterPro"/>
</dbReference>
<dbReference type="InterPro" id="IPR004358">
    <property type="entry name" value="Sig_transdc_His_kin-like_C"/>
</dbReference>
<dbReference type="PRINTS" id="PR00344">
    <property type="entry name" value="BCTRLSENSOR"/>
</dbReference>
<dbReference type="PANTHER" id="PTHR43065">
    <property type="entry name" value="SENSOR HISTIDINE KINASE"/>
    <property type="match status" value="1"/>
</dbReference>
<feature type="domain" description="Histidine kinase" evidence="7">
    <location>
        <begin position="246"/>
        <end position="496"/>
    </location>
</feature>
<gene>
    <name evidence="8" type="ORF">NIES2135_24070</name>
</gene>
<dbReference type="Pfam" id="PF02518">
    <property type="entry name" value="HATPase_c"/>
    <property type="match status" value="1"/>
</dbReference>
<evidence type="ECO:0000256" key="2">
    <source>
        <dbReference type="ARBA" id="ARBA00012438"/>
    </source>
</evidence>
<sequence>MVPATSLDAEIAHLRAENQRLSEQVKRLVRAERRMIESQDRLDGQISLYRQLNEIGKRVSQSFSISGILQEILQFIVYDRNFQRCLILQRQHEQFQLVQHEGYYEDDNIVDSLALDLHHPAFQAFVSNQLIGLIDSPNPALRDLGDRIGMDEFIGFMIAESEFLILLGNARERAKYHHRIQSDDDAILGLINLMQTIQSAISQANLYTQIRDRAEALEQTLQELQHTQSQLIQSEKMSSLGQLVAGVAHEINNPVSFIYGNISHASAYAADLIELVKLYRKATDAELIQEKEEEIDLEFLMEDLPKLLTSMTIGADRIREIVASLKIFSRMDEPDCKAVDLQAGIDSTLMILKHRLKATPDRKAITIVTNYADLPLIECFAGQLNQVFMNLLSNAIDALEELCEQDSSFSPRIEITTEMIESTVRICIHDNGSGIPESIQSKLFDPFFTTKPVGKGTGLGLSISHQIVTERHHGSLECISNPIHGTEFIITIPVKPA</sequence>
<dbReference type="SMART" id="SM00387">
    <property type="entry name" value="HATPase_c"/>
    <property type="match status" value="1"/>
</dbReference>
<keyword evidence="6" id="KW-0175">Coiled coil</keyword>
<dbReference type="InterPro" id="IPR003594">
    <property type="entry name" value="HATPase_dom"/>
</dbReference>
<name>A0A1Z4JG02_LEPBY</name>
<dbReference type="AlphaFoldDB" id="A0A1Z4JG02"/>
<evidence type="ECO:0000256" key="3">
    <source>
        <dbReference type="ARBA" id="ARBA00022553"/>
    </source>
</evidence>
<dbReference type="PROSITE" id="PS50109">
    <property type="entry name" value="HIS_KIN"/>
    <property type="match status" value="1"/>
</dbReference>
<proteinExistence type="predicted"/>
<reference evidence="8 9" key="1">
    <citation type="submission" date="2017-06" db="EMBL/GenBank/DDBJ databases">
        <title>Genome sequencing of cyanobaciteial culture collection at National Institute for Environmental Studies (NIES).</title>
        <authorList>
            <person name="Hirose Y."/>
            <person name="Shimura Y."/>
            <person name="Fujisawa T."/>
            <person name="Nakamura Y."/>
            <person name="Kawachi M."/>
        </authorList>
    </citation>
    <scope>NUCLEOTIDE SEQUENCE [LARGE SCALE GENOMIC DNA]</scope>
    <source>
        <strain evidence="8 9">NIES-2135</strain>
    </source>
</reference>
<feature type="coiled-coil region" evidence="6">
    <location>
        <begin position="207"/>
        <end position="237"/>
    </location>
</feature>
<evidence type="ECO:0000259" key="7">
    <source>
        <dbReference type="PROSITE" id="PS50109"/>
    </source>
</evidence>
<evidence type="ECO:0000313" key="8">
    <source>
        <dbReference type="EMBL" id="BAY55583.1"/>
    </source>
</evidence>
<dbReference type="CDD" id="cd00082">
    <property type="entry name" value="HisKA"/>
    <property type="match status" value="1"/>
</dbReference>
<dbReference type="InterPro" id="IPR003661">
    <property type="entry name" value="HisK_dim/P_dom"/>
</dbReference>
<dbReference type="InterPro" id="IPR005467">
    <property type="entry name" value="His_kinase_dom"/>
</dbReference>
<dbReference type="InterPro" id="IPR036097">
    <property type="entry name" value="HisK_dim/P_sf"/>
</dbReference>
<keyword evidence="5" id="KW-0902">Two-component regulatory system</keyword>
<keyword evidence="3" id="KW-0597">Phosphoprotein</keyword>
<dbReference type="SUPFAM" id="SSF47384">
    <property type="entry name" value="Homodimeric domain of signal transducing histidine kinase"/>
    <property type="match status" value="1"/>
</dbReference>
<organism evidence="8 9">
    <name type="scientific">Leptolyngbya boryana NIES-2135</name>
    <dbReference type="NCBI Taxonomy" id="1973484"/>
    <lineage>
        <taxon>Bacteria</taxon>
        <taxon>Bacillati</taxon>
        <taxon>Cyanobacteriota</taxon>
        <taxon>Cyanophyceae</taxon>
        <taxon>Leptolyngbyales</taxon>
        <taxon>Leptolyngbyaceae</taxon>
        <taxon>Leptolyngbya group</taxon>
        <taxon>Leptolyngbya</taxon>
    </lineage>
</organism>
<dbReference type="EC" id="2.7.13.3" evidence="2"/>
<evidence type="ECO:0000256" key="4">
    <source>
        <dbReference type="ARBA" id="ARBA00022777"/>
    </source>
</evidence>
<dbReference type="InterPro" id="IPR036890">
    <property type="entry name" value="HATPase_C_sf"/>
</dbReference>
<dbReference type="Gene3D" id="3.30.565.10">
    <property type="entry name" value="Histidine kinase-like ATPase, C-terminal domain"/>
    <property type="match status" value="1"/>
</dbReference>
<evidence type="ECO:0000256" key="6">
    <source>
        <dbReference type="SAM" id="Coils"/>
    </source>
</evidence>
<evidence type="ECO:0000256" key="1">
    <source>
        <dbReference type="ARBA" id="ARBA00000085"/>
    </source>
</evidence>